<dbReference type="Proteomes" id="UP001214441">
    <property type="component" value="Unassembled WGS sequence"/>
</dbReference>
<accession>A0ABT6ZPQ1</accession>
<feature type="region of interest" description="Disordered" evidence="1">
    <location>
        <begin position="481"/>
        <end position="502"/>
    </location>
</feature>
<name>A0ABT6ZPQ1_9ACTN</name>
<protein>
    <recommendedName>
        <fullName evidence="4">YcaO domain-containing protein</fullName>
    </recommendedName>
</protein>
<proteinExistence type="predicted"/>
<feature type="compositionally biased region" description="Gly residues" evidence="1">
    <location>
        <begin position="373"/>
        <end position="391"/>
    </location>
</feature>
<dbReference type="EMBL" id="JANCPR020000003">
    <property type="protein sequence ID" value="MDJ1131027.1"/>
    <property type="molecule type" value="Genomic_DNA"/>
</dbReference>
<organism evidence="2 3">
    <name type="scientific">Streptomyces iconiensis</name>
    <dbReference type="NCBI Taxonomy" id="1384038"/>
    <lineage>
        <taxon>Bacteria</taxon>
        <taxon>Bacillati</taxon>
        <taxon>Actinomycetota</taxon>
        <taxon>Actinomycetes</taxon>
        <taxon>Kitasatosporales</taxon>
        <taxon>Streptomycetaceae</taxon>
        <taxon>Streptomyces</taxon>
    </lineage>
</organism>
<evidence type="ECO:0008006" key="4">
    <source>
        <dbReference type="Google" id="ProtNLM"/>
    </source>
</evidence>
<feature type="region of interest" description="Disordered" evidence="1">
    <location>
        <begin position="134"/>
        <end position="163"/>
    </location>
</feature>
<sequence length="716" mass="73318">MRPRLREHVHFTERADGTYVHAPHGGTLLRGSRLHPWLTRLAPFLTGEHTLAELVRELPCGQRETVERLVRTLARGGYVCHAVPERAHGLTADERRVHAEQLAHLAYVTDSPQHRFQRLREARVFVCGSVSDPDSVADADSVSPSVSGSASAPGSASASGPGSGSTAALAVLREVVRLGVRAGLRTVEVAVSGGGDIAAVREVAEAALRDSSQQVRVTATGAQEAGEGDLVVWVNGGGGGDAAQPAVRGGLLYPVRLGGGEAWLGPVGGDRHADGYGPVTGTGHARLSAGYGDEPAVTGAVPEVTGAAATVVAGHAVLACERYLTGVEDDGIAVRVDLHALTTTEHAVLAPSPAPCASRASVAAWWDARGSASGDGPGSGCGPGPGGGPAGEGQLWERADALADPRTGSPREVSSGSWSQFPLWTCGAVLRSGHVVGAHGATREAARRAALLRALAADTPDPDPADPAWGWDLAASAPVRVPRTEKPAGSRPESPAGSPPVFMHETAKAAGADAVGAVADGLRAVAEQVLARRLRVWEAPLPQVHGGGRALLEATGREVRVFDASAVLGGVAAHAVTLDGVTVALRCGDVDEALEAALAAWQAERDGDAPYAPHLAGEVPERLREGPDFTHEVSEKPGSGPAREHAPIDARVEAGVEARGEAEAEAQAGPRIGPPPDPAAVALVSALAADGARPVVVPLRGEGPCVVRVVLVREHS</sequence>
<gene>
    <name evidence="2" type="ORF">NMN56_003475</name>
</gene>
<keyword evidence="3" id="KW-1185">Reference proteome</keyword>
<comment type="caution">
    <text evidence="2">The sequence shown here is derived from an EMBL/GenBank/DDBJ whole genome shotgun (WGS) entry which is preliminary data.</text>
</comment>
<reference evidence="2 3" key="1">
    <citation type="submission" date="2023-05" db="EMBL/GenBank/DDBJ databases">
        <title>Streptantibioticus silvisoli sp. nov., acidotolerant actinomycetes 1 from pine litter.</title>
        <authorList>
            <person name="Swiecimska M."/>
            <person name="Golinska P."/>
            <person name="Sangal V."/>
            <person name="Wachnowicz B."/>
            <person name="Goodfellow M."/>
        </authorList>
    </citation>
    <scope>NUCLEOTIDE SEQUENCE [LARGE SCALE GENOMIC DNA]</scope>
    <source>
        <strain evidence="2 3">DSM 42109</strain>
    </source>
</reference>
<evidence type="ECO:0000313" key="2">
    <source>
        <dbReference type="EMBL" id="MDJ1131027.1"/>
    </source>
</evidence>
<dbReference type="Gene3D" id="3.90.930.60">
    <property type="match status" value="1"/>
</dbReference>
<evidence type="ECO:0000256" key="1">
    <source>
        <dbReference type="SAM" id="MobiDB-lite"/>
    </source>
</evidence>
<feature type="compositionally biased region" description="Low complexity" evidence="1">
    <location>
        <begin position="134"/>
        <end position="160"/>
    </location>
</feature>
<feature type="region of interest" description="Disordered" evidence="1">
    <location>
        <begin position="369"/>
        <end position="393"/>
    </location>
</feature>
<evidence type="ECO:0000313" key="3">
    <source>
        <dbReference type="Proteomes" id="UP001214441"/>
    </source>
</evidence>